<evidence type="ECO:0000313" key="3">
    <source>
        <dbReference type="Proteomes" id="UP000022910"/>
    </source>
</evidence>
<dbReference type="EMBL" id="JEMT01029574">
    <property type="protein sequence ID" value="EXX51810.1"/>
    <property type="molecule type" value="Genomic_DNA"/>
</dbReference>
<evidence type="ECO:0000313" key="2">
    <source>
        <dbReference type="EMBL" id="EXX51810.1"/>
    </source>
</evidence>
<name>A0A015ID41_RHIIW</name>
<dbReference type="EMBL" id="JEMT01029574">
    <property type="protein sequence ID" value="EXX51812.1"/>
    <property type="molecule type" value="Genomic_DNA"/>
</dbReference>
<accession>A0A015ID41</accession>
<keyword evidence="1" id="KW-0472">Membrane</keyword>
<evidence type="ECO:0000256" key="1">
    <source>
        <dbReference type="SAM" id="Phobius"/>
    </source>
</evidence>
<proteinExistence type="predicted"/>
<comment type="caution">
    <text evidence="2">The sequence shown here is derived from an EMBL/GenBank/DDBJ whole genome shotgun (WGS) entry which is preliminary data.</text>
</comment>
<dbReference type="PANTHER" id="PTHR39218:SF1">
    <property type="entry name" value="OXIDOREDUCTASE 14 KDA SUBUNIT, PUTATIVE (AFU_ORTHOLOGUE AFUA_1G12110)-RELATED"/>
    <property type="match status" value="1"/>
</dbReference>
<organism evidence="2 3">
    <name type="scientific">Rhizophagus irregularis (strain DAOM 197198w)</name>
    <name type="common">Glomus intraradices</name>
    <dbReference type="NCBI Taxonomy" id="1432141"/>
    <lineage>
        <taxon>Eukaryota</taxon>
        <taxon>Fungi</taxon>
        <taxon>Fungi incertae sedis</taxon>
        <taxon>Mucoromycota</taxon>
        <taxon>Glomeromycotina</taxon>
        <taxon>Glomeromycetes</taxon>
        <taxon>Glomerales</taxon>
        <taxon>Glomeraceae</taxon>
        <taxon>Rhizophagus</taxon>
    </lineage>
</organism>
<dbReference type="HOGENOM" id="CLU_164170_0_0_1"/>
<dbReference type="SMR" id="A0A015ID41"/>
<reference evidence="2 3" key="1">
    <citation type="submission" date="2014-02" db="EMBL/GenBank/DDBJ databases">
        <title>Single nucleus genome sequencing reveals high similarity among nuclei of an endomycorrhizal fungus.</title>
        <authorList>
            <person name="Lin K."/>
            <person name="Geurts R."/>
            <person name="Zhang Z."/>
            <person name="Limpens E."/>
            <person name="Saunders D.G."/>
            <person name="Mu D."/>
            <person name="Pang E."/>
            <person name="Cao H."/>
            <person name="Cha H."/>
            <person name="Lin T."/>
            <person name="Zhou Q."/>
            <person name="Shang Y."/>
            <person name="Li Y."/>
            <person name="Ivanov S."/>
            <person name="Sharma T."/>
            <person name="Velzen R.V."/>
            <person name="Ruijter N.D."/>
            <person name="Aanen D.K."/>
            <person name="Win J."/>
            <person name="Kamoun S."/>
            <person name="Bisseling T."/>
            <person name="Huang S."/>
        </authorList>
    </citation>
    <scope>NUCLEOTIDE SEQUENCE [LARGE SCALE GENOMIC DNA]</scope>
    <source>
        <strain evidence="2">DAOM 197198w</strain>
        <strain evidence="3">DAOM197198w</strain>
    </source>
</reference>
<protein>
    <submittedName>
        <fullName evidence="2">Uncharacterized protein</fullName>
    </submittedName>
</protein>
<sequence length="91" mass="10479">MSGVIPYVVGWSAFGFAVRVVALAIQQRPLLDKPATHALSTVFFGGVGSYVYYLEKRQLELIQKRKQTLLENRRRRREYEEAKAREHAIVT</sequence>
<dbReference type="OMA" id="ENLIGWA"/>
<dbReference type="PANTHER" id="PTHR39218">
    <property type="entry name" value="OXIDOREDUCTASE 14 KDA SUBUNIT, PUTATIVE (AFU_ORTHOLOGUE AFUA_1G12110)-RELATED"/>
    <property type="match status" value="1"/>
</dbReference>
<gene>
    <name evidence="2" type="ORF">RirG_258430</name>
</gene>
<dbReference type="AlphaFoldDB" id="A0A015ID41"/>
<dbReference type="OrthoDB" id="2141050at2759"/>
<feature type="transmembrane region" description="Helical" evidence="1">
    <location>
        <begin position="37"/>
        <end position="54"/>
    </location>
</feature>
<keyword evidence="1" id="KW-0812">Transmembrane</keyword>
<dbReference type="Proteomes" id="UP000022910">
    <property type="component" value="Unassembled WGS sequence"/>
</dbReference>
<feature type="transmembrane region" description="Helical" evidence="1">
    <location>
        <begin position="7"/>
        <end position="25"/>
    </location>
</feature>
<dbReference type="EMBL" id="JEMT01029574">
    <property type="protein sequence ID" value="EXX51811.1"/>
    <property type="molecule type" value="Genomic_DNA"/>
</dbReference>
<keyword evidence="1" id="KW-1133">Transmembrane helix</keyword>
<keyword evidence="3" id="KW-1185">Reference proteome</keyword>